<evidence type="ECO:0000256" key="7">
    <source>
        <dbReference type="ARBA" id="ARBA00022490"/>
    </source>
</evidence>
<dbReference type="GO" id="GO:0005634">
    <property type="term" value="C:nucleus"/>
    <property type="evidence" value="ECO:0007669"/>
    <property type="project" value="UniProtKB-SubCell"/>
</dbReference>
<dbReference type="EMBL" id="CADEPM010000004">
    <property type="protein sequence ID" value="CAB3405100.1"/>
    <property type="molecule type" value="Genomic_DNA"/>
</dbReference>
<evidence type="ECO:0000313" key="15">
    <source>
        <dbReference type="Proteomes" id="UP000494206"/>
    </source>
</evidence>
<comment type="caution">
    <text evidence="14">The sequence shown here is derived from an EMBL/GenBank/DDBJ whole genome shotgun (WGS) entry which is preliminary data.</text>
</comment>
<evidence type="ECO:0000256" key="10">
    <source>
        <dbReference type="ARBA" id="ARBA00031454"/>
    </source>
</evidence>
<dbReference type="Pfam" id="PF11538">
    <property type="entry name" value="Snurportin1"/>
    <property type="match status" value="1"/>
</dbReference>
<comment type="subcellular location">
    <subcellularLocation>
        <location evidence="3">Cytoplasm</location>
    </subcellularLocation>
    <subcellularLocation>
        <location evidence="2">Nucleus</location>
    </subcellularLocation>
</comment>
<keyword evidence="7" id="KW-0963">Cytoplasm</keyword>
<feature type="domain" description="IBB" evidence="13">
    <location>
        <begin position="12"/>
        <end position="74"/>
    </location>
</feature>
<dbReference type="GO" id="GO:0061015">
    <property type="term" value="P:snRNA import into nucleus"/>
    <property type="evidence" value="ECO:0007669"/>
    <property type="project" value="InterPro"/>
</dbReference>
<dbReference type="CDD" id="cd09232">
    <property type="entry name" value="Snurportin-1_C"/>
    <property type="match status" value="1"/>
</dbReference>
<keyword evidence="15" id="KW-1185">Reference proteome</keyword>
<dbReference type="GO" id="GO:0005737">
    <property type="term" value="C:cytoplasm"/>
    <property type="evidence" value="ECO:0007669"/>
    <property type="project" value="UniProtKB-SubCell"/>
</dbReference>
<reference evidence="14 15" key="1">
    <citation type="submission" date="2020-04" db="EMBL/GenBank/DDBJ databases">
        <authorList>
            <person name="Laetsch R D."/>
            <person name="Stevens L."/>
            <person name="Kumar S."/>
            <person name="Blaxter L. M."/>
        </authorList>
    </citation>
    <scope>NUCLEOTIDE SEQUENCE [LARGE SCALE GENOMIC DNA]</scope>
</reference>
<dbReference type="PANTHER" id="PTHR13403:SF6">
    <property type="entry name" value="SNURPORTIN-1"/>
    <property type="match status" value="1"/>
</dbReference>
<keyword evidence="6 11" id="KW-0813">Transport</keyword>
<evidence type="ECO:0000256" key="2">
    <source>
        <dbReference type="ARBA" id="ARBA00004123"/>
    </source>
</evidence>
<dbReference type="GO" id="GO:0003910">
    <property type="term" value="F:DNA ligase (ATP) activity"/>
    <property type="evidence" value="ECO:0007669"/>
    <property type="project" value="InterPro"/>
</dbReference>
<dbReference type="InterPro" id="IPR012310">
    <property type="entry name" value="DNA_ligase_ATP-dep_cent"/>
</dbReference>
<evidence type="ECO:0000256" key="3">
    <source>
        <dbReference type="ARBA" id="ARBA00004496"/>
    </source>
</evidence>
<dbReference type="GO" id="GO:0005524">
    <property type="term" value="F:ATP binding"/>
    <property type="evidence" value="ECO:0007669"/>
    <property type="project" value="InterPro"/>
</dbReference>
<accession>A0A8S1EYF3</accession>
<dbReference type="InterPro" id="IPR002652">
    <property type="entry name" value="Importin-a_IBB"/>
</dbReference>
<dbReference type="OrthoDB" id="10003593at2759"/>
<dbReference type="InterPro" id="IPR047857">
    <property type="entry name" value="Snurportin1_C"/>
</dbReference>
<evidence type="ECO:0000256" key="8">
    <source>
        <dbReference type="ARBA" id="ARBA00022884"/>
    </source>
</evidence>
<dbReference type="Pfam" id="PF21974">
    <property type="entry name" value="SPN1_m3Gcap_bd"/>
    <property type="match status" value="1"/>
</dbReference>
<evidence type="ECO:0000256" key="9">
    <source>
        <dbReference type="ARBA" id="ARBA00023242"/>
    </source>
</evidence>
<evidence type="ECO:0000256" key="6">
    <source>
        <dbReference type="ARBA" id="ARBA00022448"/>
    </source>
</evidence>
<dbReference type="GO" id="GO:0061608">
    <property type="term" value="F:nuclear import signal receptor activity"/>
    <property type="evidence" value="ECO:0007669"/>
    <property type="project" value="InterPro"/>
</dbReference>
<dbReference type="AlphaFoldDB" id="A0A8S1EYF3"/>
<feature type="domain" description="ATP-dependent DNA ligase family profile" evidence="12">
    <location>
        <begin position="184"/>
        <end position="279"/>
    </location>
</feature>
<evidence type="ECO:0000259" key="12">
    <source>
        <dbReference type="PROSITE" id="PS50160"/>
    </source>
</evidence>
<dbReference type="GO" id="GO:0006281">
    <property type="term" value="P:DNA repair"/>
    <property type="evidence" value="ECO:0007669"/>
    <property type="project" value="InterPro"/>
</dbReference>
<dbReference type="Gene3D" id="3.30.470.30">
    <property type="entry name" value="DNA ligase/mRNA capping enzyme"/>
    <property type="match status" value="1"/>
</dbReference>
<keyword evidence="8" id="KW-0694">RNA-binding</keyword>
<sequence length="330" mass="38206">MADGIDSLVGQLREGFQVDPDALGEHPRYSQYKNLAKAAELQAKRRQDALDRQKEGRYLKLMKLRNLVGDETTDEDDEELEEEAVEVNEPKEEKRLKMRNKYADQLMLSEWLVDIPDQLSEQWTMVVAPIGRRCLVVATKGLTNAYNKSGRNVMQFNSYLPGGYGRNKCNSHTVLDCIFGDNTFYVIDILSWDGREYNECPFDFRMFMLDSKIQETPELGQTSKKQRYRYVAADKCPATPAAMTEKMKQTFNYKVDGLMFYHNSVIYEAGQSPLVGWLKPWMMPEILNIPVAEHYLKGHEHYANSQQFIDQYNKKHGHQSQIDKSMDVDN</sequence>
<dbReference type="InterPro" id="IPR024721">
    <property type="entry name" value="Snurportin-1_N"/>
</dbReference>
<gene>
    <name evidence="14" type="ORF">CBOVIS_LOCUS7338</name>
</gene>
<dbReference type="GO" id="GO:0003723">
    <property type="term" value="F:RNA binding"/>
    <property type="evidence" value="ECO:0007669"/>
    <property type="project" value="UniProtKB-KW"/>
</dbReference>
<dbReference type="PROSITE" id="PS50160">
    <property type="entry name" value="DNA_LIGASE_A3"/>
    <property type="match status" value="1"/>
</dbReference>
<evidence type="ECO:0000256" key="11">
    <source>
        <dbReference type="PROSITE-ProRule" id="PRU00561"/>
    </source>
</evidence>
<name>A0A8S1EYF3_9PELO</name>
<proteinExistence type="inferred from homology"/>
<evidence type="ECO:0000256" key="5">
    <source>
        <dbReference type="ARBA" id="ARBA00016034"/>
    </source>
</evidence>
<dbReference type="SUPFAM" id="SSF56091">
    <property type="entry name" value="DNA ligase/mRNA capping enzyme, catalytic domain"/>
    <property type="match status" value="1"/>
</dbReference>
<evidence type="ECO:0000256" key="4">
    <source>
        <dbReference type="ARBA" id="ARBA00007540"/>
    </source>
</evidence>
<comment type="similarity">
    <text evidence="4">Belongs to the snurportin family.</text>
</comment>
<dbReference type="GO" id="GO:0006310">
    <property type="term" value="P:DNA recombination"/>
    <property type="evidence" value="ECO:0007669"/>
    <property type="project" value="InterPro"/>
</dbReference>
<comment type="function">
    <text evidence="1">Functions as an U snRNP-specific nuclear import adapter. Involved in the trimethylguanosine (m3G)-cap-dependent nuclear import of U snRNPs. Binds specifically to the terminal m3G-cap U snRNAs.</text>
</comment>
<evidence type="ECO:0000259" key="13">
    <source>
        <dbReference type="PROSITE" id="PS51214"/>
    </source>
</evidence>
<dbReference type="PANTHER" id="PTHR13403">
    <property type="entry name" value="SNURPORTIN1 RNUT1 PROTEIN RNA, U TRANSPORTER 1"/>
    <property type="match status" value="1"/>
</dbReference>
<protein>
    <recommendedName>
        <fullName evidence="5">Snurportin-1</fullName>
    </recommendedName>
    <alternativeName>
        <fullName evidence="10">RNA U transporter 1</fullName>
    </alternativeName>
</protein>
<dbReference type="PROSITE" id="PS51214">
    <property type="entry name" value="IBB"/>
    <property type="match status" value="1"/>
</dbReference>
<dbReference type="Proteomes" id="UP000494206">
    <property type="component" value="Unassembled WGS sequence"/>
</dbReference>
<evidence type="ECO:0000313" key="14">
    <source>
        <dbReference type="EMBL" id="CAB3405100.1"/>
    </source>
</evidence>
<organism evidence="14 15">
    <name type="scientific">Caenorhabditis bovis</name>
    <dbReference type="NCBI Taxonomy" id="2654633"/>
    <lineage>
        <taxon>Eukaryota</taxon>
        <taxon>Metazoa</taxon>
        <taxon>Ecdysozoa</taxon>
        <taxon>Nematoda</taxon>
        <taxon>Chromadorea</taxon>
        <taxon>Rhabditida</taxon>
        <taxon>Rhabditina</taxon>
        <taxon>Rhabditomorpha</taxon>
        <taxon>Rhabditoidea</taxon>
        <taxon>Rhabditidae</taxon>
        <taxon>Peloderinae</taxon>
        <taxon>Caenorhabditis</taxon>
    </lineage>
</organism>
<dbReference type="InterPro" id="IPR017336">
    <property type="entry name" value="Snurportin-1"/>
</dbReference>
<evidence type="ECO:0000256" key="1">
    <source>
        <dbReference type="ARBA" id="ARBA00003975"/>
    </source>
</evidence>
<keyword evidence="9" id="KW-0539">Nucleus</keyword>
<dbReference type="GO" id="GO:0006606">
    <property type="term" value="P:protein import into nucleus"/>
    <property type="evidence" value="ECO:0007669"/>
    <property type="project" value="InterPro"/>
</dbReference>